<dbReference type="Gene3D" id="1.10.630.10">
    <property type="entry name" value="Cytochrome P450"/>
    <property type="match status" value="1"/>
</dbReference>
<dbReference type="Proteomes" id="UP001632038">
    <property type="component" value="Unassembled WGS sequence"/>
</dbReference>
<dbReference type="PRINTS" id="PR00463">
    <property type="entry name" value="EP450I"/>
</dbReference>
<evidence type="ECO:0000256" key="5">
    <source>
        <dbReference type="ARBA" id="ARBA00022723"/>
    </source>
</evidence>
<name>A0ABD3C806_9LAMI</name>
<gene>
    <name evidence="11" type="ORF">CASFOL_030236</name>
</gene>
<dbReference type="InterPro" id="IPR002401">
    <property type="entry name" value="Cyt_P450_E_grp-I"/>
</dbReference>
<dbReference type="PRINTS" id="PR00385">
    <property type="entry name" value="P450"/>
</dbReference>
<dbReference type="PANTHER" id="PTHR24282">
    <property type="entry name" value="CYTOCHROME P450 FAMILY MEMBER"/>
    <property type="match status" value="1"/>
</dbReference>
<evidence type="ECO:0000313" key="11">
    <source>
        <dbReference type="EMBL" id="KAL3625707.1"/>
    </source>
</evidence>
<evidence type="ECO:0000256" key="7">
    <source>
        <dbReference type="ARBA" id="ARBA00023002"/>
    </source>
</evidence>
<keyword evidence="8" id="KW-0408">Iron</keyword>
<evidence type="ECO:0000256" key="10">
    <source>
        <dbReference type="ARBA" id="ARBA00023136"/>
    </source>
</evidence>
<evidence type="ECO:0000256" key="3">
    <source>
        <dbReference type="ARBA" id="ARBA00022617"/>
    </source>
</evidence>
<dbReference type="Pfam" id="PF00067">
    <property type="entry name" value="p450"/>
    <property type="match status" value="1"/>
</dbReference>
<keyword evidence="9" id="KW-0503">Monooxygenase</keyword>
<sequence>MMFGRIYKIYRAMRYQEPPLVAAIKKASRSIYIPGWRFVPTKRNNIMKEIEREVQFLIRGLINKRTKAMEKGEASNEDLLGMLLESNSRAIEQHGNKSFGMTIDEVVEECKLFYLAGQETTSVLLVWTMVLLSRYPEWQVKAREEVLQVFGNQTPDYDYDGLNHLKIVNMILYEVLRFYPPVVALDRYVKEETKLGGLTLPIWGAM</sequence>
<evidence type="ECO:0000256" key="1">
    <source>
        <dbReference type="ARBA" id="ARBA00004167"/>
    </source>
</evidence>
<dbReference type="InterPro" id="IPR001128">
    <property type="entry name" value="Cyt_P450"/>
</dbReference>
<keyword evidence="10" id="KW-0472">Membrane</keyword>
<evidence type="ECO:0000256" key="8">
    <source>
        <dbReference type="ARBA" id="ARBA00023004"/>
    </source>
</evidence>
<proteinExistence type="inferred from homology"/>
<protein>
    <recommendedName>
        <fullName evidence="13">Secologanin synthase</fullName>
    </recommendedName>
</protein>
<accession>A0ABD3C806</accession>
<dbReference type="GO" id="GO:0016020">
    <property type="term" value="C:membrane"/>
    <property type="evidence" value="ECO:0007669"/>
    <property type="project" value="UniProtKB-SubCell"/>
</dbReference>
<comment type="similarity">
    <text evidence="2">Belongs to the cytochrome P450 family.</text>
</comment>
<evidence type="ECO:0000256" key="9">
    <source>
        <dbReference type="ARBA" id="ARBA00023033"/>
    </source>
</evidence>
<dbReference type="InterPro" id="IPR036396">
    <property type="entry name" value="Cyt_P450_sf"/>
</dbReference>
<evidence type="ECO:0000313" key="12">
    <source>
        <dbReference type="Proteomes" id="UP001632038"/>
    </source>
</evidence>
<evidence type="ECO:0000256" key="4">
    <source>
        <dbReference type="ARBA" id="ARBA00022692"/>
    </source>
</evidence>
<keyword evidence="12" id="KW-1185">Reference proteome</keyword>
<dbReference type="PANTHER" id="PTHR24282:SF273">
    <property type="entry name" value="CYTOCHROME P450 CYP72A219-LIKE"/>
    <property type="match status" value="1"/>
</dbReference>
<evidence type="ECO:0000256" key="2">
    <source>
        <dbReference type="ARBA" id="ARBA00010617"/>
    </source>
</evidence>
<dbReference type="GO" id="GO:0046872">
    <property type="term" value="F:metal ion binding"/>
    <property type="evidence" value="ECO:0007669"/>
    <property type="project" value="UniProtKB-KW"/>
</dbReference>
<dbReference type="GO" id="GO:0004497">
    <property type="term" value="F:monooxygenase activity"/>
    <property type="evidence" value="ECO:0007669"/>
    <property type="project" value="UniProtKB-KW"/>
</dbReference>
<comment type="subcellular location">
    <subcellularLocation>
        <location evidence="1">Membrane</location>
        <topology evidence="1">Single-pass membrane protein</topology>
    </subcellularLocation>
</comment>
<organism evidence="11 12">
    <name type="scientific">Castilleja foliolosa</name>
    <dbReference type="NCBI Taxonomy" id="1961234"/>
    <lineage>
        <taxon>Eukaryota</taxon>
        <taxon>Viridiplantae</taxon>
        <taxon>Streptophyta</taxon>
        <taxon>Embryophyta</taxon>
        <taxon>Tracheophyta</taxon>
        <taxon>Spermatophyta</taxon>
        <taxon>Magnoliopsida</taxon>
        <taxon>eudicotyledons</taxon>
        <taxon>Gunneridae</taxon>
        <taxon>Pentapetalae</taxon>
        <taxon>asterids</taxon>
        <taxon>lamiids</taxon>
        <taxon>Lamiales</taxon>
        <taxon>Orobanchaceae</taxon>
        <taxon>Pedicularideae</taxon>
        <taxon>Castillejinae</taxon>
        <taxon>Castilleja</taxon>
    </lineage>
</organism>
<keyword evidence="3" id="KW-0349">Heme</keyword>
<dbReference type="AlphaFoldDB" id="A0ABD3C806"/>
<reference evidence="12" key="1">
    <citation type="journal article" date="2024" name="IScience">
        <title>Strigolactones Initiate the Formation of Haustorium-like Structures in Castilleja.</title>
        <authorList>
            <person name="Buerger M."/>
            <person name="Peterson D."/>
            <person name="Chory J."/>
        </authorList>
    </citation>
    <scope>NUCLEOTIDE SEQUENCE [LARGE SCALE GENOMIC DNA]</scope>
</reference>
<dbReference type="InterPro" id="IPR050665">
    <property type="entry name" value="Cytochrome_P450_Monooxygen"/>
</dbReference>
<comment type="caution">
    <text evidence="11">The sequence shown here is derived from an EMBL/GenBank/DDBJ whole genome shotgun (WGS) entry which is preliminary data.</text>
</comment>
<keyword evidence="5" id="KW-0479">Metal-binding</keyword>
<keyword evidence="6" id="KW-1133">Transmembrane helix</keyword>
<keyword evidence="4" id="KW-0812">Transmembrane</keyword>
<dbReference type="SUPFAM" id="SSF48264">
    <property type="entry name" value="Cytochrome P450"/>
    <property type="match status" value="1"/>
</dbReference>
<dbReference type="EMBL" id="JAVIJP010000048">
    <property type="protein sequence ID" value="KAL3625707.1"/>
    <property type="molecule type" value="Genomic_DNA"/>
</dbReference>
<evidence type="ECO:0008006" key="13">
    <source>
        <dbReference type="Google" id="ProtNLM"/>
    </source>
</evidence>
<evidence type="ECO:0000256" key="6">
    <source>
        <dbReference type="ARBA" id="ARBA00022989"/>
    </source>
</evidence>
<keyword evidence="7" id="KW-0560">Oxidoreductase</keyword>